<organism evidence="2 3">
    <name type="scientific">Portunus trituberculatus</name>
    <name type="common">Swimming crab</name>
    <name type="synonym">Neptunus trituberculatus</name>
    <dbReference type="NCBI Taxonomy" id="210409"/>
    <lineage>
        <taxon>Eukaryota</taxon>
        <taxon>Metazoa</taxon>
        <taxon>Ecdysozoa</taxon>
        <taxon>Arthropoda</taxon>
        <taxon>Crustacea</taxon>
        <taxon>Multicrustacea</taxon>
        <taxon>Malacostraca</taxon>
        <taxon>Eumalacostraca</taxon>
        <taxon>Eucarida</taxon>
        <taxon>Decapoda</taxon>
        <taxon>Pleocyemata</taxon>
        <taxon>Brachyura</taxon>
        <taxon>Eubrachyura</taxon>
        <taxon>Portunoidea</taxon>
        <taxon>Portunidae</taxon>
        <taxon>Portuninae</taxon>
        <taxon>Portunus</taxon>
    </lineage>
</organism>
<feature type="compositionally biased region" description="Basic residues" evidence="1">
    <location>
        <begin position="60"/>
        <end position="71"/>
    </location>
</feature>
<comment type="caution">
    <text evidence="2">The sequence shown here is derived from an EMBL/GenBank/DDBJ whole genome shotgun (WGS) entry which is preliminary data.</text>
</comment>
<dbReference type="AlphaFoldDB" id="A0A5B7G617"/>
<keyword evidence="3" id="KW-1185">Reference proteome</keyword>
<reference evidence="2 3" key="1">
    <citation type="submission" date="2019-05" db="EMBL/GenBank/DDBJ databases">
        <title>Another draft genome of Portunus trituberculatus and its Hox gene families provides insights of decapod evolution.</title>
        <authorList>
            <person name="Jeong J.-H."/>
            <person name="Song I."/>
            <person name="Kim S."/>
            <person name="Choi T."/>
            <person name="Kim D."/>
            <person name="Ryu S."/>
            <person name="Kim W."/>
        </authorList>
    </citation>
    <scope>NUCLEOTIDE SEQUENCE [LARGE SCALE GENOMIC DNA]</scope>
    <source>
        <tissue evidence="2">Muscle</tissue>
    </source>
</reference>
<accession>A0A5B7G617</accession>
<feature type="region of interest" description="Disordered" evidence="1">
    <location>
        <begin position="1"/>
        <end position="90"/>
    </location>
</feature>
<feature type="region of interest" description="Disordered" evidence="1">
    <location>
        <begin position="217"/>
        <end position="237"/>
    </location>
</feature>
<feature type="compositionally biased region" description="Basic and acidic residues" evidence="1">
    <location>
        <begin position="1"/>
        <end position="11"/>
    </location>
</feature>
<gene>
    <name evidence="2" type="ORF">E2C01_049602</name>
</gene>
<evidence type="ECO:0000313" key="3">
    <source>
        <dbReference type="Proteomes" id="UP000324222"/>
    </source>
</evidence>
<feature type="region of interest" description="Disordered" evidence="1">
    <location>
        <begin position="124"/>
        <end position="145"/>
    </location>
</feature>
<protein>
    <submittedName>
        <fullName evidence="2">Uncharacterized protein</fullName>
    </submittedName>
</protein>
<evidence type="ECO:0000313" key="2">
    <source>
        <dbReference type="EMBL" id="MPC55660.1"/>
    </source>
</evidence>
<name>A0A5B7G617_PORTR</name>
<sequence>MRSREGGDHQRNVFQGQLQLERRRITGVGSIQGRGPGGMSAARTRKFRLRREEETDLMKRRTGRQKRRSGRSRAERPPGPVLKRAAKNHPQRFVLKDFQRLQSRPRKLNQGTEEVINYRAYKGEIDSPSHRNGDTRRVVGESPERAEPTLKTIKQVTDDRMGLTSGRESWRDPDWSTQVVVLGGGLTPQKSTVQLILSDQHSVLVILLQQRTHQAELAEKSPRGESVLDGCREAGRG</sequence>
<dbReference type="Proteomes" id="UP000324222">
    <property type="component" value="Unassembled WGS sequence"/>
</dbReference>
<evidence type="ECO:0000256" key="1">
    <source>
        <dbReference type="SAM" id="MobiDB-lite"/>
    </source>
</evidence>
<feature type="compositionally biased region" description="Basic and acidic residues" evidence="1">
    <location>
        <begin position="50"/>
        <end position="59"/>
    </location>
</feature>
<dbReference type="EMBL" id="VSRR010013349">
    <property type="protein sequence ID" value="MPC55660.1"/>
    <property type="molecule type" value="Genomic_DNA"/>
</dbReference>
<proteinExistence type="predicted"/>